<reference evidence="1 2" key="1">
    <citation type="journal article" date="2015" name="Genome Biol. Evol.">
        <title>Comparative Genomics of a Bacterivorous Green Alga Reveals Evolutionary Causalities and Consequences of Phago-Mixotrophic Mode of Nutrition.</title>
        <authorList>
            <person name="Burns J.A."/>
            <person name="Paasch A."/>
            <person name="Narechania A."/>
            <person name="Kim E."/>
        </authorList>
    </citation>
    <scope>NUCLEOTIDE SEQUENCE [LARGE SCALE GENOMIC DNA]</scope>
    <source>
        <strain evidence="1 2">PLY_AMNH</strain>
    </source>
</reference>
<dbReference type="AlphaFoldDB" id="A0AAE0F4E1"/>
<sequence length="155" mass="17003">MKWFWLPGNRFVEIVSFVTLLAILLFLVIKEAVALADQSGDRKTLLVNEILSTEYELARVIEEEGSSSSVGSKKYKKQLESAASLLAKSQLLLNHMEHAVYPITIMGIEMGIGALGSTIGLAIAGISWGAVVYLEQSHEAGYAYNFNADGRYTDE</sequence>
<comment type="caution">
    <text evidence="1">The sequence shown here is derived from an EMBL/GenBank/DDBJ whole genome shotgun (WGS) entry which is preliminary data.</text>
</comment>
<dbReference type="EMBL" id="LGRX02025884">
    <property type="protein sequence ID" value="KAK3251691.1"/>
    <property type="molecule type" value="Genomic_DNA"/>
</dbReference>
<gene>
    <name evidence="1" type="ORF">CYMTET_38978</name>
</gene>
<accession>A0AAE0F4E1</accession>
<evidence type="ECO:0000313" key="1">
    <source>
        <dbReference type="EMBL" id="KAK3251691.1"/>
    </source>
</evidence>
<name>A0AAE0F4E1_9CHLO</name>
<dbReference type="Proteomes" id="UP001190700">
    <property type="component" value="Unassembled WGS sequence"/>
</dbReference>
<evidence type="ECO:0000313" key="2">
    <source>
        <dbReference type="Proteomes" id="UP001190700"/>
    </source>
</evidence>
<proteinExistence type="predicted"/>
<organism evidence="1 2">
    <name type="scientific">Cymbomonas tetramitiformis</name>
    <dbReference type="NCBI Taxonomy" id="36881"/>
    <lineage>
        <taxon>Eukaryota</taxon>
        <taxon>Viridiplantae</taxon>
        <taxon>Chlorophyta</taxon>
        <taxon>Pyramimonadophyceae</taxon>
        <taxon>Pyramimonadales</taxon>
        <taxon>Pyramimonadaceae</taxon>
        <taxon>Cymbomonas</taxon>
    </lineage>
</organism>
<protein>
    <submittedName>
        <fullName evidence="1">Uncharacterized protein</fullName>
    </submittedName>
</protein>
<keyword evidence="2" id="KW-1185">Reference proteome</keyword>